<dbReference type="InterPro" id="IPR000531">
    <property type="entry name" value="Beta-barrel_TonB"/>
</dbReference>
<comment type="subcellular location">
    <subcellularLocation>
        <location evidence="1 4">Cell outer membrane</location>
    </subcellularLocation>
</comment>
<dbReference type="SUPFAM" id="SSF56935">
    <property type="entry name" value="Porins"/>
    <property type="match status" value="1"/>
</dbReference>
<dbReference type="PANTHER" id="PTHR40980">
    <property type="entry name" value="PLUG DOMAIN-CONTAINING PROTEIN"/>
    <property type="match status" value="1"/>
</dbReference>
<name>A0ABU7LWA3_9PROT</name>
<dbReference type="Gene3D" id="2.170.130.10">
    <property type="entry name" value="TonB-dependent receptor, plug domain"/>
    <property type="match status" value="1"/>
</dbReference>
<reference evidence="8 9" key="1">
    <citation type="submission" date="2024-01" db="EMBL/GenBank/DDBJ databases">
        <title>Hyphobacterium bacterium isolated from marine sediment.</title>
        <authorList>
            <person name="Zhao S."/>
        </authorList>
    </citation>
    <scope>NUCLEOTIDE SEQUENCE [LARGE SCALE GENOMIC DNA]</scope>
    <source>
        <strain evidence="8 9">Y60-23</strain>
    </source>
</reference>
<dbReference type="PANTHER" id="PTHR40980:SF5">
    <property type="entry name" value="TONB-DEPENDENT RECEPTOR"/>
    <property type="match status" value="1"/>
</dbReference>
<dbReference type="EMBL" id="JAZDRO010000001">
    <property type="protein sequence ID" value="MEE2565756.1"/>
    <property type="molecule type" value="Genomic_DNA"/>
</dbReference>
<feature type="signal peptide" evidence="5">
    <location>
        <begin position="1"/>
        <end position="25"/>
    </location>
</feature>
<keyword evidence="8" id="KW-0675">Receptor</keyword>
<keyword evidence="3" id="KW-0998">Cell outer membrane</keyword>
<comment type="caution">
    <text evidence="8">The sequence shown here is derived from an EMBL/GenBank/DDBJ whole genome shotgun (WGS) entry which is preliminary data.</text>
</comment>
<dbReference type="InterPro" id="IPR012910">
    <property type="entry name" value="Plug_dom"/>
</dbReference>
<dbReference type="RefSeq" id="WP_330195288.1">
    <property type="nucleotide sequence ID" value="NZ_JAZDRO010000001.1"/>
</dbReference>
<evidence type="ECO:0000256" key="4">
    <source>
        <dbReference type="RuleBase" id="RU003357"/>
    </source>
</evidence>
<evidence type="ECO:0000313" key="8">
    <source>
        <dbReference type="EMBL" id="MEE2565756.1"/>
    </source>
</evidence>
<keyword evidence="2 4" id="KW-0472">Membrane</keyword>
<dbReference type="InterPro" id="IPR037066">
    <property type="entry name" value="Plug_dom_sf"/>
</dbReference>
<feature type="chain" id="PRO_5045922724" evidence="5">
    <location>
        <begin position="26"/>
        <end position="861"/>
    </location>
</feature>
<dbReference type="InterPro" id="IPR036942">
    <property type="entry name" value="Beta-barrel_TonB_sf"/>
</dbReference>
<dbReference type="Proteomes" id="UP001310692">
    <property type="component" value="Unassembled WGS sequence"/>
</dbReference>
<evidence type="ECO:0000256" key="3">
    <source>
        <dbReference type="ARBA" id="ARBA00023237"/>
    </source>
</evidence>
<protein>
    <submittedName>
        <fullName evidence="8">TonB-dependent receptor</fullName>
    </submittedName>
</protein>
<accession>A0ABU7LWA3</accession>
<evidence type="ECO:0000256" key="1">
    <source>
        <dbReference type="ARBA" id="ARBA00004442"/>
    </source>
</evidence>
<keyword evidence="9" id="KW-1185">Reference proteome</keyword>
<keyword evidence="4" id="KW-0798">TonB box</keyword>
<evidence type="ECO:0000259" key="7">
    <source>
        <dbReference type="Pfam" id="PF07715"/>
    </source>
</evidence>
<sequence length="861" mass="95363">MKPVTSLSGVLLATTMLFSTAPAFAQDAEVAAEETGDTIVVRGRFIPEPQRQTAQVASFVTPEDLLRSGDDNAAIALTRLSGLSIVDGRFAYVRGLGDRYSAALLNGSPLPSPEPLRRTVPLDLFPSDTLDRISVQKTYSANYSAEFGGGLIDLRTLRRPLEDFLNLSVSTGFNTETTGEDGLFHYGSDQDWTGYDDGLRDLPAPLQALVNSRTTLSSQTDAQIEAAGEALVNSPLSVIQTGELRPNGSFGIDGGMALNAGDFEIGIIGAAGYSQGWETQRATRQFVLGDVIGNDFRTTETSLNITTNALGSISADNGDHLFQLTGFYVHNTSKESQIDTGRDFNAQGATGEIYDESTGWYERELGMLQLAGEHTFGNLEFTWRGSAARATRDAPYERSLRRYVDATGQISYEVANSYNVRFSDLTDDLTNAGAELQYTFDFADGREVVLMAGADASRTEREYNFLAFRFAGGNSLPQDVRVARPDFLFGPDNIDPNRFVLQEITTPNDSYTASLDVDAFFVQADFDITSFIRATAGLRYEDATQTVQTFDRFGNLGAGAVGLNNDYVLPALTFTWNFADDLQLRLGYSETIARPQFRELALSAFFDPESERIYRGNNGLVDTTMRNFDARLEYYMGRDQFVTVAGFYKELENPIEEVQFSTSTFVFESTFINSPEAVVSGAEIEYRTYFQMPFEAAFFRDRDWRFSINYTYTATEVQASPTDMIYDPVTRSLRSAAFFNLDGSELQGSPENIVNAQFGWESDDDQLTLLLNWVDERILQRGLSQPGAALPDVIEDPGIQLDVNYRRDFTFEGQDFTVAISGRNLLQEAHSEFQRNPTIGITDFNTYDRGTTASISLTTHF</sequence>
<evidence type="ECO:0000256" key="5">
    <source>
        <dbReference type="SAM" id="SignalP"/>
    </source>
</evidence>
<dbReference type="Pfam" id="PF00593">
    <property type="entry name" value="TonB_dep_Rec_b-barrel"/>
    <property type="match status" value="1"/>
</dbReference>
<evidence type="ECO:0000259" key="6">
    <source>
        <dbReference type="Pfam" id="PF00593"/>
    </source>
</evidence>
<proteinExistence type="inferred from homology"/>
<keyword evidence="5" id="KW-0732">Signal</keyword>
<feature type="domain" description="TonB-dependent receptor plug" evidence="7">
    <location>
        <begin position="50"/>
        <end position="150"/>
    </location>
</feature>
<comment type="similarity">
    <text evidence="4">Belongs to the TonB-dependent receptor family.</text>
</comment>
<gene>
    <name evidence="8" type="ORF">V0U35_03610</name>
</gene>
<organism evidence="8 9">
    <name type="scientific">Hyphobacterium marinum</name>
    <dbReference type="NCBI Taxonomy" id="3116574"/>
    <lineage>
        <taxon>Bacteria</taxon>
        <taxon>Pseudomonadati</taxon>
        <taxon>Pseudomonadota</taxon>
        <taxon>Alphaproteobacteria</taxon>
        <taxon>Maricaulales</taxon>
        <taxon>Maricaulaceae</taxon>
        <taxon>Hyphobacterium</taxon>
    </lineage>
</organism>
<dbReference type="Pfam" id="PF07715">
    <property type="entry name" value="Plug"/>
    <property type="match status" value="1"/>
</dbReference>
<evidence type="ECO:0000313" key="9">
    <source>
        <dbReference type="Proteomes" id="UP001310692"/>
    </source>
</evidence>
<feature type="domain" description="TonB-dependent receptor-like beta-barrel" evidence="6">
    <location>
        <begin position="337"/>
        <end position="825"/>
    </location>
</feature>
<dbReference type="Gene3D" id="2.40.170.20">
    <property type="entry name" value="TonB-dependent receptor, beta-barrel domain"/>
    <property type="match status" value="1"/>
</dbReference>
<evidence type="ECO:0000256" key="2">
    <source>
        <dbReference type="ARBA" id="ARBA00023136"/>
    </source>
</evidence>